<dbReference type="GO" id="GO:0008270">
    <property type="term" value="F:zinc ion binding"/>
    <property type="evidence" value="ECO:0007669"/>
    <property type="project" value="UniProtKB-KW"/>
</dbReference>
<reference evidence="11" key="3">
    <citation type="submission" date="2025-04" db="UniProtKB">
        <authorList>
            <consortium name="RefSeq"/>
        </authorList>
    </citation>
    <scope>IDENTIFICATION</scope>
    <source>
        <strain evidence="11">CBS 304.34</strain>
    </source>
</reference>
<dbReference type="OrthoDB" id="10018191at2759"/>
<keyword evidence="2" id="KW-0479">Metal-binding</keyword>
<evidence type="ECO:0000259" key="8">
    <source>
        <dbReference type="PROSITE" id="PS50157"/>
    </source>
</evidence>
<dbReference type="Gene3D" id="3.30.160.60">
    <property type="entry name" value="Classic Zinc Finger"/>
    <property type="match status" value="2"/>
</dbReference>
<accession>A0A6A6YCK0</accession>
<dbReference type="InterPro" id="IPR007219">
    <property type="entry name" value="XnlR_reg_dom"/>
</dbReference>
<dbReference type="InterPro" id="IPR036236">
    <property type="entry name" value="Znf_C2H2_sf"/>
</dbReference>
<organism evidence="9">
    <name type="scientific">Mytilinidion resinicola</name>
    <dbReference type="NCBI Taxonomy" id="574789"/>
    <lineage>
        <taxon>Eukaryota</taxon>
        <taxon>Fungi</taxon>
        <taxon>Dikarya</taxon>
        <taxon>Ascomycota</taxon>
        <taxon>Pezizomycotina</taxon>
        <taxon>Dothideomycetes</taxon>
        <taxon>Pleosporomycetidae</taxon>
        <taxon>Mytilinidiales</taxon>
        <taxon>Mytilinidiaceae</taxon>
        <taxon>Mytilinidion</taxon>
    </lineage>
</organism>
<keyword evidence="3" id="KW-0677">Repeat</keyword>
<proteinExistence type="predicted"/>
<dbReference type="PANTHER" id="PTHR40626">
    <property type="entry name" value="MIP31509P"/>
    <property type="match status" value="1"/>
</dbReference>
<keyword evidence="4 7" id="KW-0863">Zinc-finger</keyword>
<feature type="domain" description="C2H2-type" evidence="8">
    <location>
        <begin position="18"/>
        <end position="45"/>
    </location>
</feature>
<evidence type="ECO:0000313" key="10">
    <source>
        <dbReference type="Proteomes" id="UP000504636"/>
    </source>
</evidence>
<dbReference type="SUPFAM" id="SSF57667">
    <property type="entry name" value="beta-beta-alpha zinc fingers"/>
    <property type="match status" value="1"/>
</dbReference>
<dbReference type="RefSeq" id="XP_033573506.1">
    <property type="nucleotide sequence ID" value="XM_033722280.1"/>
</dbReference>
<keyword evidence="10" id="KW-1185">Reference proteome</keyword>
<evidence type="ECO:0000256" key="4">
    <source>
        <dbReference type="ARBA" id="ARBA00022771"/>
    </source>
</evidence>
<evidence type="ECO:0000313" key="9">
    <source>
        <dbReference type="EMBL" id="KAF2806542.1"/>
    </source>
</evidence>
<reference evidence="9 11" key="1">
    <citation type="journal article" date="2020" name="Stud. Mycol.">
        <title>101 Dothideomycetes genomes: a test case for predicting lifestyles and emergence of pathogens.</title>
        <authorList>
            <person name="Haridas S."/>
            <person name="Albert R."/>
            <person name="Binder M."/>
            <person name="Bloem J."/>
            <person name="Labutti K."/>
            <person name="Salamov A."/>
            <person name="Andreopoulos B."/>
            <person name="Baker S."/>
            <person name="Barry K."/>
            <person name="Bills G."/>
            <person name="Bluhm B."/>
            <person name="Cannon C."/>
            <person name="Castanera R."/>
            <person name="Culley D."/>
            <person name="Daum C."/>
            <person name="Ezra D."/>
            <person name="Gonzalez J."/>
            <person name="Henrissat B."/>
            <person name="Kuo A."/>
            <person name="Liang C."/>
            <person name="Lipzen A."/>
            <person name="Lutzoni F."/>
            <person name="Magnuson J."/>
            <person name="Mondo S."/>
            <person name="Nolan M."/>
            <person name="Ohm R."/>
            <person name="Pangilinan J."/>
            <person name="Park H.-J."/>
            <person name="Ramirez L."/>
            <person name="Alfaro M."/>
            <person name="Sun H."/>
            <person name="Tritt A."/>
            <person name="Yoshinaga Y."/>
            <person name="Zwiers L.-H."/>
            <person name="Turgeon B."/>
            <person name="Goodwin S."/>
            <person name="Spatafora J."/>
            <person name="Crous P."/>
            <person name="Grigoriev I."/>
        </authorList>
    </citation>
    <scope>NUCLEOTIDE SEQUENCE</scope>
    <source>
        <strain evidence="9 11">CBS 304.34</strain>
    </source>
</reference>
<dbReference type="PROSITE" id="PS50157">
    <property type="entry name" value="ZINC_FINGER_C2H2_2"/>
    <property type="match status" value="2"/>
</dbReference>
<dbReference type="PANTHER" id="PTHR40626:SF31">
    <property type="entry name" value="TRANSCRIPTIONAL ACTIVATOR_REPRESSOR MOT3"/>
    <property type="match status" value="1"/>
</dbReference>
<comment type="subcellular location">
    <subcellularLocation>
        <location evidence="1">Nucleus</location>
    </subcellularLocation>
</comment>
<name>A0A6A6YCK0_9PEZI</name>
<gene>
    <name evidence="9 11" type="ORF">BDZ99DRAFT_479777</name>
</gene>
<dbReference type="GO" id="GO:0000981">
    <property type="term" value="F:DNA-binding transcription factor activity, RNA polymerase II-specific"/>
    <property type="evidence" value="ECO:0007669"/>
    <property type="project" value="InterPro"/>
</dbReference>
<keyword evidence="5" id="KW-0862">Zinc</keyword>
<evidence type="ECO:0000256" key="6">
    <source>
        <dbReference type="ARBA" id="ARBA00023242"/>
    </source>
</evidence>
<evidence type="ECO:0000256" key="3">
    <source>
        <dbReference type="ARBA" id="ARBA00022737"/>
    </source>
</evidence>
<protein>
    <recommendedName>
        <fullName evidence="8">C2H2-type domain-containing protein</fullName>
    </recommendedName>
</protein>
<dbReference type="GO" id="GO:0006351">
    <property type="term" value="P:DNA-templated transcription"/>
    <property type="evidence" value="ECO:0007669"/>
    <property type="project" value="InterPro"/>
</dbReference>
<dbReference type="CDD" id="cd12148">
    <property type="entry name" value="fungal_TF_MHR"/>
    <property type="match status" value="1"/>
</dbReference>
<dbReference type="GO" id="GO:0005634">
    <property type="term" value="C:nucleus"/>
    <property type="evidence" value="ECO:0007669"/>
    <property type="project" value="UniProtKB-SubCell"/>
</dbReference>
<dbReference type="GO" id="GO:0000785">
    <property type="term" value="C:chromatin"/>
    <property type="evidence" value="ECO:0007669"/>
    <property type="project" value="TreeGrafter"/>
</dbReference>
<dbReference type="GeneID" id="54463173"/>
<dbReference type="EMBL" id="MU003707">
    <property type="protein sequence ID" value="KAF2806542.1"/>
    <property type="molecule type" value="Genomic_DNA"/>
</dbReference>
<dbReference type="Proteomes" id="UP000504636">
    <property type="component" value="Unplaced"/>
</dbReference>
<feature type="domain" description="C2H2-type" evidence="8">
    <location>
        <begin position="46"/>
        <end position="69"/>
    </location>
</feature>
<dbReference type="PROSITE" id="PS00028">
    <property type="entry name" value="ZINC_FINGER_C2H2_1"/>
    <property type="match status" value="2"/>
</dbReference>
<reference evidence="11" key="2">
    <citation type="submission" date="2020-04" db="EMBL/GenBank/DDBJ databases">
        <authorList>
            <consortium name="NCBI Genome Project"/>
        </authorList>
    </citation>
    <scope>NUCLEOTIDE SEQUENCE</scope>
    <source>
        <strain evidence="11">CBS 304.34</strain>
    </source>
</reference>
<dbReference type="GO" id="GO:0000978">
    <property type="term" value="F:RNA polymerase II cis-regulatory region sequence-specific DNA binding"/>
    <property type="evidence" value="ECO:0007669"/>
    <property type="project" value="InterPro"/>
</dbReference>
<sequence>MTTNSSPQVQAINVKPVYHCRWCEKTFSRRDHRQRHERAHTKERPFLCHLCAASFGRRDILQRHCIHVHGALASDERDALNRGDRLKAQAARPSKKRRISDAADALPTLAFAADEPVPVDPASIKDQLDQVARRYVMLDNLDQLEMLSQVSPGPPDLDTSIWSVLCEYFDFPVSPQASAASQRTEAILECPPTEPQLQRASSRVFERVTGLTPPPPSFMQSNRSRGLMPPPQITVPRSIGGGIDFALQQIDTGRILTNYTSHIAPGLPMLHLPTIDLSPWIKHGHSKCDGCCLPNGSVVPARRRVNRCLMISLLTLGAICDHRHALAERLFRESGPAIREYLKEIRLNKSDEPPPLDLIQALTFYIAYGLCSGSKQIEESMLGHMSCLGSLVQDAQLSKPMSEFNYGPMKPGPDDDWFLWAAEEERKRTYFAVLVCQSSAVNYLNIQPYLHSKGIEWTLPVDEDLWEARTAASWRELRRRTPDAPRFKDELALLFANPAPSFKTVADFPTSTTGEHQELESDEPHFAATQAVTDISTNRRLPSQYGCLVLIGALNVMVWEHAHGRTFTFGLTAGGLVRDKVALLNKSSLSNSLRQWQEMWQSYPKHYSHEDARYRILATCVPLLDHAELLLHVDIAQAKDALFSRDYQKTSMAYSSLPMVIDDSDDVSFDSEADSPRYEQVHHKKRCYGLRGAAAYAVKALELAFRIGPWFSSEDACYDAPIQSVVAMFYCTQVVSSWLLAYSTKYHQDVDVTNPRREQIEDKVLLKAIKQLISHRNQTSLPFEDDTISDFSMELFDEMAILQLAIGLITAHVQLLKRVSFWPPAAHLIEALQVRANAIQEMSKLVQPSKPDHQSPSLVPFLHFGESDTDADGWSLQTTIPPCAG</sequence>
<evidence type="ECO:0000256" key="7">
    <source>
        <dbReference type="PROSITE-ProRule" id="PRU00042"/>
    </source>
</evidence>
<dbReference type="InterPro" id="IPR013087">
    <property type="entry name" value="Znf_C2H2_type"/>
</dbReference>
<dbReference type="AlphaFoldDB" id="A0A6A6YCK0"/>
<evidence type="ECO:0000256" key="1">
    <source>
        <dbReference type="ARBA" id="ARBA00004123"/>
    </source>
</evidence>
<evidence type="ECO:0000256" key="2">
    <source>
        <dbReference type="ARBA" id="ARBA00022723"/>
    </source>
</evidence>
<keyword evidence="6" id="KW-0539">Nucleus</keyword>
<dbReference type="SMART" id="SM00355">
    <property type="entry name" value="ZnF_C2H2"/>
    <property type="match status" value="2"/>
</dbReference>
<evidence type="ECO:0000256" key="5">
    <source>
        <dbReference type="ARBA" id="ARBA00022833"/>
    </source>
</evidence>
<evidence type="ECO:0000313" key="11">
    <source>
        <dbReference type="RefSeq" id="XP_033573506.1"/>
    </source>
</evidence>
<dbReference type="Pfam" id="PF04082">
    <property type="entry name" value="Fungal_trans"/>
    <property type="match status" value="1"/>
</dbReference>
<dbReference type="InterPro" id="IPR051059">
    <property type="entry name" value="VerF-like"/>
</dbReference>